<protein>
    <submittedName>
        <fullName evidence="1">Uncharacterized protein</fullName>
    </submittedName>
</protein>
<dbReference type="AlphaFoldDB" id="A0AAW8ZWL9"/>
<name>A0AAW8ZWL9_9XANT</name>
<reference evidence="1 2" key="1">
    <citation type="submission" date="2023-10" db="EMBL/GenBank/DDBJ databases">
        <title>A new tool for lettuce pathogen research.</title>
        <authorList>
            <person name="Horton K.N."/>
            <person name="Cseke L.J."/>
            <person name="Badiwe M."/>
            <person name="Tesfaye D."/>
            <person name="Klein A."/>
            <person name="Su J."/>
            <person name="Potnis N."/>
            <person name="Gassmann W."/>
        </authorList>
    </citation>
    <scope>NUCLEOTIDE SEQUENCE [LARGE SCALE GENOMIC DNA]</scope>
    <source>
        <strain evidence="1 2">JSKH1901</strain>
    </source>
</reference>
<evidence type="ECO:0000313" key="2">
    <source>
        <dbReference type="Proteomes" id="UP001187425"/>
    </source>
</evidence>
<accession>A0AAW8ZWL9</accession>
<evidence type="ECO:0000313" key="1">
    <source>
        <dbReference type="EMBL" id="MDV7250371.1"/>
    </source>
</evidence>
<dbReference type="Proteomes" id="UP001187425">
    <property type="component" value="Unassembled WGS sequence"/>
</dbReference>
<gene>
    <name evidence="1" type="ORF">R4K57_18580</name>
</gene>
<dbReference type="RefSeq" id="WP_317686288.1">
    <property type="nucleotide sequence ID" value="NZ_JAWMQI010000088.1"/>
</dbReference>
<dbReference type="EMBL" id="JAWMQI010000088">
    <property type="protein sequence ID" value="MDV7250371.1"/>
    <property type="molecule type" value="Genomic_DNA"/>
</dbReference>
<organism evidence="1 2">
    <name type="scientific">Xanthomonas hortorum pv. vitians</name>
    <dbReference type="NCBI Taxonomy" id="83224"/>
    <lineage>
        <taxon>Bacteria</taxon>
        <taxon>Pseudomonadati</taxon>
        <taxon>Pseudomonadota</taxon>
        <taxon>Gammaproteobacteria</taxon>
        <taxon>Lysobacterales</taxon>
        <taxon>Lysobacteraceae</taxon>
        <taxon>Xanthomonas</taxon>
    </lineage>
</organism>
<sequence>MIGALALAFVGVGVGVGVGVDAFCTFANMKDRHFKTTTQRDYALDMLVTDCDSGAEYTPWWACT</sequence>
<proteinExistence type="predicted"/>
<comment type="caution">
    <text evidence="1">The sequence shown here is derived from an EMBL/GenBank/DDBJ whole genome shotgun (WGS) entry which is preliminary data.</text>
</comment>